<dbReference type="Pfam" id="PF00196">
    <property type="entry name" value="GerE"/>
    <property type="match status" value="1"/>
</dbReference>
<reference evidence="5 6" key="1">
    <citation type="journal article" date="2014" name="BMC Genomics">
        <title>Complete genome sequence of producer of the glycopeptide antibiotic Aculeximycin Kutzneria albida DSM 43870T, a representative of minor genus of Pseudonocardiaceae.</title>
        <authorList>
            <person name="Rebets Y."/>
            <person name="Tokovenko B."/>
            <person name="Lushchyk I."/>
            <person name="Ruckert C."/>
            <person name="Zaburannyi N."/>
            <person name="Bechthold A."/>
            <person name="Kalinowski J."/>
            <person name="Luzhetskyy A."/>
        </authorList>
    </citation>
    <scope>NUCLEOTIDE SEQUENCE [LARGE SCALE GENOMIC DNA]</scope>
    <source>
        <strain evidence="5">DSM 43870</strain>
    </source>
</reference>
<protein>
    <recommendedName>
        <fullName evidence="4">HTH luxR-type domain-containing protein</fullName>
    </recommendedName>
</protein>
<accession>W5WBI8</accession>
<dbReference type="PROSITE" id="PS50043">
    <property type="entry name" value="HTH_LUXR_2"/>
    <property type="match status" value="1"/>
</dbReference>
<dbReference type="PROSITE" id="PS00622">
    <property type="entry name" value="HTH_LUXR_1"/>
    <property type="match status" value="1"/>
</dbReference>
<keyword evidence="2" id="KW-0238">DNA-binding</keyword>
<feature type="domain" description="HTH luxR-type" evidence="4">
    <location>
        <begin position="1"/>
        <end position="68"/>
    </location>
</feature>
<dbReference type="RefSeq" id="WP_025358251.1">
    <property type="nucleotide sequence ID" value="NZ_CP007155.1"/>
</dbReference>
<dbReference type="InterPro" id="IPR000792">
    <property type="entry name" value="Tscrpt_reg_LuxR_C"/>
</dbReference>
<dbReference type="STRING" id="1449976.KALB_4860"/>
<dbReference type="KEGG" id="kal:KALB_4860"/>
<keyword evidence="1" id="KW-0805">Transcription regulation</keyword>
<dbReference type="Gene3D" id="1.10.10.10">
    <property type="entry name" value="Winged helix-like DNA-binding domain superfamily/Winged helix DNA-binding domain"/>
    <property type="match status" value="1"/>
</dbReference>
<proteinExistence type="predicted"/>
<evidence type="ECO:0000256" key="3">
    <source>
        <dbReference type="ARBA" id="ARBA00023163"/>
    </source>
</evidence>
<evidence type="ECO:0000313" key="6">
    <source>
        <dbReference type="Proteomes" id="UP000019225"/>
    </source>
</evidence>
<dbReference type="PRINTS" id="PR00038">
    <property type="entry name" value="HTHLUXR"/>
</dbReference>
<dbReference type="CDD" id="cd06170">
    <property type="entry name" value="LuxR_C_like"/>
    <property type="match status" value="1"/>
</dbReference>
<dbReference type="InterPro" id="IPR036388">
    <property type="entry name" value="WH-like_DNA-bd_sf"/>
</dbReference>
<organism evidence="5 6">
    <name type="scientific">Kutzneria albida DSM 43870</name>
    <dbReference type="NCBI Taxonomy" id="1449976"/>
    <lineage>
        <taxon>Bacteria</taxon>
        <taxon>Bacillati</taxon>
        <taxon>Actinomycetota</taxon>
        <taxon>Actinomycetes</taxon>
        <taxon>Pseudonocardiales</taxon>
        <taxon>Pseudonocardiaceae</taxon>
        <taxon>Kutzneria</taxon>
    </lineage>
</organism>
<evidence type="ECO:0000256" key="2">
    <source>
        <dbReference type="ARBA" id="ARBA00023125"/>
    </source>
</evidence>
<dbReference type="AlphaFoldDB" id="W5WBI8"/>
<dbReference type="EMBL" id="CP007155">
    <property type="protein sequence ID" value="AHH98222.1"/>
    <property type="molecule type" value="Genomic_DNA"/>
</dbReference>
<evidence type="ECO:0000313" key="5">
    <source>
        <dbReference type="EMBL" id="AHH98222.1"/>
    </source>
</evidence>
<dbReference type="OrthoDB" id="9808843at2"/>
<gene>
    <name evidence="5" type="ORF">KALB_4860</name>
</gene>
<dbReference type="GO" id="GO:0006355">
    <property type="term" value="P:regulation of DNA-templated transcription"/>
    <property type="evidence" value="ECO:0007669"/>
    <property type="project" value="InterPro"/>
</dbReference>
<name>W5WBI8_9PSEU</name>
<evidence type="ECO:0000256" key="1">
    <source>
        <dbReference type="ARBA" id="ARBA00023015"/>
    </source>
</evidence>
<dbReference type="GO" id="GO:0003677">
    <property type="term" value="F:DNA binding"/>
    <property type="evidence" value="ECO:0007669"/>
    <property type="project" value="UniProtKB-KW"/>
</dbReference>
<keyword evidence="6" id="KW-1185">Reference proteome</keyword>
<dbReference type="SMART" id="SM00421">
    <property type="entry name" value="HTH_LUXR"/>
    <property type="match status" value="1"/>
</dbReference>
<dbReference type="HOGENOM" id="CLU_000445_103_6_11"/>
<dbReference type="SUPFAM" id="SSF46894">
    <property type="entry name" value="C-terminal effector domain of the bipartite response regulators"/>
    <property type="match status" value="1"/>
</dbReference>
<keyword evidence="3" id="KW-0804">Transcription</keyword>
<dbReference type="PANTHER" id="PTHR44688">
    <property type="entry name" value="DNA-BINDING TRANSCRIPTIONAL ACTIVATOR DEVR_DOSR"/>
    <property type="match status" value="1"/>
</dbReference>
<dbReference type="eggNOG" id="COG2197">
    <property type="taxonomic scope" value="Bacteria"/>
</dbReference>
<dbReference type="PANTHER" id="PTHR44688:SF16">
    <property type="entry name" value="DNA-BINDING TRANSCRIPTIONAL ACTIVATOR DEVR_DOSR"/>
    <property type="match status" value="1"/>
</dbReference>
<evidence type="ECO:0000259" key="4">
    <source>
        <dbReference type="PROSITE" id="PS50043"/>
    </source>
</evidence>
<dbReference type="Proteomes" id="UP000019225">
    <property type="component" value="Chromosome"/>
</dbReference>
<dbReference type="InterPro" id="IPR016032">
    <property type="entry name" value="Sig_transdc_resp-reg_C-effctor"/>
</dbReference>
<sequence length="69" mass="7210">MTMPLYGEPLTSREREVLALAGAGASNKEIGAILFIGENTVKTHLLRASIKLGTHDRYAAAAAADVAVS</sequence>